<dbReference type="RefSeq" id="WP_184598927.1">
    <property type="nucleotide sequence ID" value="NZ_JACHLI010000068.1"/>
</dbReference>
<sequence length="227" mass="23929">MNTLNRHNPLTWLGVLLLAWLVLGVQLAAPKVASGPFYAATENHLGVTRFEAAPRLGLDAWTTKSTSGVTVAAKGAGKVIDTAPMAQRVMDVRAGLPSDLRRSGNVAVAEIDIPGIPKQMAAHSQVSDAGKGLIGSGSGNFTAQSVPNKAGDMVYRGIDTEYKILDNIADQLGNNTAARGTVNILTEKAACASCLNVAEQFKAKYPNITVNILDNQGVMLRPPRKTP</sequence>
<dbReference type="EMBL" id="JACHLI010000068">
    <property type="protein sequence ID" value="MBB4868252.1"/>
    <property type="molecule type" value="Genomic_DNA"/>
</dbReference>
<name>A0A7W7P6E3_PSENT</name>
<evidence type="ECO:0000313" key="1">
    <source>
        <dbReference type="EMBL" id="MBB4868252.1"/>
    </source>
</evidence>
<dbReference type="InterPro" id="IPR032721">
    <property type="entry name" value="Toxin-deaminase"/>
</dbReference>
<dbReference type="Pfam" id="PF14424">
    <property type="entry name" value="Toxin-deaminase"/>
    <property type="match status" value="1"/>
</dbReference>
<protein>
    <recommendedName>
        <fullName evidence="3">Filamentous hemagglutinin</fullName>
    </recommendedName>
</protein>
<proteinExistence type="predicted"/>
<dbReference type="Proteomes" id="UP000566995">
    <property type="component" value="Unassembled WGS sequence"/>
</dbReference>
<accession>A0A7W7P6E3</accession>
<dbReference type="AlphaFoldDB" id="A0A7W7P6E3"/>
<organism evidence="1 2">
    <name type="scientific">Pseudomonas nitroreducens</name>
    <dbReference type="NCBI Taxonomy" id="46680"/>
    <lineage>
        <taxon>Bacteria</taxon>
        <taxon>Pseudomonadati</taxon>
        <taxon>Pseudomonadota</taxon>
        <taxon>Gammaproteobacteria</taxon>
        <taxon>Pseudomonadales</taxon>
        <taxon>Pseudomonadaceae</taxon>
        <taxon>Pseudomonas</taxon>
    </lineage>
</organism>
<evidence type="ECO:0008006" key="3">
    <source>
        <dbReference type="Google" id="ProtNLM"/>
    </source>
</evidence>
<comment type="caution">
    <text evidence="1">The sequence shown here is derived from an EMBL/GenBank/DDBJ whole genome shotgun (WGS) entry which is preliminary data.</text>
</comment>
<evidence type="ECO:0000313" key="2">
    <source>
        <dbReference type="Proteomes" id="UP000566995"/>
    </source>
</evidence>
<reference evidence="1 2" key="1">
    <citation type="submission" date="2020-08" db="EMBL/GenBank/DDBJ databases">
        <title>Functional genomics of gut bacteria from endangered species of beetles.</title>
        <authorList>
            <person name="Carlos-Shanley C."/>
        </authorList>
    </citation>
    <scope>NUCLEOTIDE SEQUENCE [LARGE SCALE GENOMIC DNA]</scope>
    <source>
        <strain evidence="1 2">S00179</strain>
    </source>
</reference>
<gene>
    <name evidence="1" type="ORF">HNP46_007172</name>
</gene>